<name>A0A9E9P2L1_9BURK</name>
<evidence type="ECO:0000313" key="2">
    <source>
        <dbReference type="Proteomes" id="UP001156215"/>
    </source>
</evidence>
<proteinExistence type="predicted"/>
<dbReference type="AlphaFoldDB" id="A0A9E9P2L1"/>
<protein>
    <submittedName>
        <fullName evidence="1">Uncharacterized protein</fullName>
    </submittedName>
</protein>
<dbReference type="Proteomes" id="UP001156215">
    <property type="component" value="Chromosome"/>
</dbReference>
<sequence length="60" mass="6940">MKNLSTAQRNILRDTLEEQVHQLIVSGNQAVNNRHFVLALRQGAKAEELQEIISQLRWDD</sequence>
<accession>A0A9E9P2L1</accession>
<gene>
    <name evidence="1" type="ORF">NB640_12495</name>
</gene>
<dbReference type="RefSeq" id="WP_269309020.1">
    <property type="nucleotide sequence ID" value="NZ_CP098242.1"/>
</dbReference>
<reference evidence="1" key="1">
    <citation type="journal article" date="2022" name="Front. Microbiol.">
        <title>New perspectives on an old grouping: The genomic and phenotypic variability of Oxalobacter formigenes and the implications for calcium oxalate stone prevention.</title>
        <authorList>
            <person name="Chmiel J.A."/>
            <person name="Carr C."/>
            <person name="Stuivenberg G.A."/>
            <person name="Venema R."/>
            <person name="Chanyi R.M."/>
            <person name="Al K.F."/>
            <person name="Giguere D."/>
            <person name="Say H."/>
            <person name="Akouris P.P."/>
            <person name="Dominguez Romero S.A."/>
            <person name="Kwong A."/>
            <person name="Tai V."/>
            <person name="Koval S.F."/>
            <person name="Razvi H."/>
            <person name="Bjazevic J."/>
            <person name="Burton J.P."/>
        </authorList>
    </citation>
    <scope>NUCLEOTIDE SEQUENCE</scope>
    <source>
        <strain evidence="1">WoOx3</strain>
    </source>
</reference>
<organism evidence="1 2">
    <name type="scientific">Oxalobacter vibrioformis</name>
    <dbReference type="NCBI Taxonomy" id="933080"/>
    <lineage>
        <taxon>Bacteria</taxon>
        <taxon>Pseudomonadati</taxon>
        <taxon>Pseudomonadota</taxon>
        <taxon>Betaproteobacteria</taxon>
        <taxon>Burkholderiales</taxon>
        <taxon>Oxalobacteraceae</taxon>
        <taxon>Oxalobacter</taxon>
    </lineage>
</organism>
<keyword evidence="2" id="KW-1185">Reference proteome</keyword>
<evidence type="ECO:0000313" key="1">
    <source>
        <dbReference type="EMBL" id="WAW10017.1"/>
    </source>
</evidence>
<dbReference type="EMBL" id="CP098242">
    <property type="protein sequence ID" value="WAW10017.1"/>
    <property type="molecule type" value="Genomic_DNA"/>
</dbReference>
<dbReference type="KEGG" id="ovb:NB640_12495"/>